<gene>
    <name evidence="1" type="ORF">ABWK59_28550</name>
</gene>
<dbReference type="SUPFAM" id="SSF55331">
    <property type="entry name" value="Tautomerase/MIF"/>
    <property type="match status" value="1"/>
</dbReference>
<dbReference type="Gene3D" id="3.30.429.10">
    <property type="entry name" value="Macrophage Migration Inhibitory Factor"/>
    <property type="match status" value="1"/>
</dbReference>
<proteinExistence type="predicted"/>
<dbReference type="GO" id="GO:0008704">
    <property type="term" value="F:5-carboxymethyl-2-hydroxymuconate delta-isomerase activity"/>
    <property type="evidence" value="ECO:0007669"/>
    <property type="project" value="InterPro"/>
</dbReference>
<reference evidence="1" key="1">
    <citation type="submission" date="2024-06" db="EMBL/GenBank/DDBJ databases">
        <title>The genome sequences of Kitasatospora sp. strain HUAS MG31.</title>
        <authorList>
            <person name="Mo P."/>
        </authorList>
    </citation>
    <scope>NUCLEOTIDE SEQUENCE</scope>
    <source>
        <strain evidence="1">HUAS MG31</strain>
    </source>
</reference>
<keyword evidence="1" id="KW-0413">Isomerase</keyword>
<evidence type="ECO:0000313" key="1">
    <source>
        <dbReference type="EMBL" id="XCM82576.1"/>
    </source>
</evidence>
<dbReference type="AlphaFoldDB" id="A0AAU8K1L9"/>
<dbReference type="KEGG" id="kcm:ABWK59_28550"/>
<dbReference type="RefSeq" id="WP_354643507.1">
    <property type="nucleotide sequence ID" value="NZ_CP159872.1"/>
</dbReference>
<name>A0AAU8K1L9_9ACTN</name>
<dbReference type="InterPro" id="IPR004220">
    <property type="entry name" value="5-COMe_2-OHmuconate_Isoase"/>
</dbReference>
<dbReference type="PANTHER" id="PTHR37950:SF1">
    <property type="entry name" value="4-HYDROXYPHENYLACETATE CATABOLISM PROTEIN"/>
    <property type="match status" value="1"/>
</dbReference>
<dbReference type="EMBL" id="CP159872">
    <property type="protein sequence ID" value="XCM82576.1"/>
    <property type="molecule type" value="Genomic_DNA"/>
</dbReference>
<sequence>MPQIAVDYSERLADRFDRRGFGVAVNRLAVELIGATPNSCKLRFRRVEEPVVGADPDTYALVFVEFQIFPGRTPEAKVALSEAVLAALPGYLAEEPGAAPVQAAVNIMDIDRDCYRGTTLDAPAARSGVR</sequence>
<dbReference type="PANTHER" id="PTHR37950">
    <property type="entry name" value="4-HYDROXYPHENYLACETATE CATABOLISM PROTEIN"/>
    <property type="match status" value="1"/>
</dbReference>
<protein>
    <submittedName>
        <fullName evidence="1">Isomerase</fullName>
    </submittedName>
</protein>
<organism evidence="1">
    <name type="scientific">Kitasatospora camelliae</name>
    <dbReference type="NCBI Taxonomy" id="3156397"/>
    <lineage>
        <taxon>Bacteria</taxon>
        <taxon>Bacillati</taxon>
        <taxon>Actinomycetota</taxon>
        <taxon>Actinomycetes</taxon>
        <taxon>Kitasatosporales</taxon>
        <taxon>Streptomycetaceae</taxon>
        <taxon>Kitasatospora</taxon>
    </lineage>
</organism>
<dbReference type="InterPro" id="IPR014347">
    <property type="entry name" value="Tautomerase/MIF_sf"/>
</dbReference>
<accession>A0AAU8K1L9</accession>